<dbReference type="GeneID" id="5709894"/>
<organism evidence="10 11">
    <name type="scientific">Caldivirga maquilingensis (strain ATCC 700844 / DSM 13496 / JCM 10307 / IC-167)</name>
    <dbReference type="NCBI Taxonomy" id="397948"/>
    <lineage>
        <taxon>Archaea</taxon>
        <taxon>Thermoproteota</taxon>
        <taxon>Thermoprotei</taxon>
        <taxon>Thermoproteales</taxon>
        <taxon>Thermoproteaceae</taxon>
        <taxon>Caldivirga</taxon>
    </lineage>
</organism>
<protein>
    <recommendedName>
        <fullName evidence="3">2-amino-4-hydroxy-6-hydroxymethyldihydropteridine diphosphokinase</fullName>
        <ecNumber evidence="3">2.7.6.3</ecNumber>
    </recommendedName>
</protein>
<comment type="pathway">
    <text evidence="1">Cofactor biosynthesis; tetrahydrofolate biosynthesis; 2-amino-4-hydroxy-6-hydroxymethyl-7,8-dihydropteridine diphosphate from 7,8-dihydroneopterin triphosphate: step 4/4.</text>
</comment>
<evidence type="ECO:0000256" key="2">
    <source>
        <dbReference type="ARBA" id="ARBA00009640"/>
    </source>
</evidence>
<dbReference type="Gene3D" id="3.30.70.560">
    <property type="entry name" value="7,8-Dihydro-6-hydroxymethylpterin-pyrophosphokinase HPPK"/>
    <property type="match status" value="1"/>
</dbReference>
<dbReference type="OrthoDB" id="45897at2157"/>
<evidence type="ECO:0000313" key="11">
    <source>
        <dbReference type="Proteomes" id="UP000001137"/>
    </source>
</evidence>
<dbReference type="GO" id="GO:0016301">
    <property type="term" value="F:kinase activity"/>
    <property type="evidence" value="ECO:0007669"/>
    <property type="project" value="UniProtKB-KW"/>
</dbReference>
<evidence type="ECO:0000256" key="4">
    <source>
        <dbReference type="ARBA" id="ARBA00022679"/>
    </source>
</evidence>
<keyword evidence="4" id="KW-0808">Transferase</keyword>
<dbReference type="GO" id="GO:0005524">
    <property type="term" value="F:ATP binding"/>
    <property type="evidence" value="ECO:0007669"/>
    <property type="project" value="UniProtKB-KW"/>
</dbReference>
<dbReference type="eggNOG" id="arCOG07203">
    <property type="taxonomic scope" value="Archaea"/>
</dbReference>
<dbReference type="AlphaFoldDB" id="A8MC56"/>
<evidence type="ECO:0000256" key="8">
    <source>
        <dbReference type="ARBA" id="ARBA00022909"/>
    </source>
</evidence>
<dbReference type="SUPFAM" id="SSF55620">
    <property type="entry name" value="Tetrahydrobiopterin biosynthesis enzymes-like"/>
    <property type="match status" value="1"/>
</dbReference>
<dbReference type="PROSITE" id="PS00794">
    <property type="entry name" value="HPPK"/>
    <property type="match status" value="1"/>
</dbReference>
<dbReference type="NCBIfam" id="TIGR01498">
    <property type="entry name" value="folK"/>
    <property type="match status" value="1"/>
</dbReference>
<evidence type="ECO:0000256" key="1">
    <source>
        <dbReference type="ARBA" id="ARBA00005051"/>
    </source>
</evidence>
<dbReference type="InterPro" id="IPR000550">
    <property type="entry name" value="Hppk"/>
</dbReference>
<dbReference type="Pfam" id="PF02152">
    <property type="entry name" value="FolB"/>
    <property type="match status" value="1"/>
</dbReference>
<dbReference type="GO" id="GO:0004150">
    <property type="term" value="F:dihydroneopterin aldolase activity"/>
    <property type="evidence" value="ECO:0007669"/>
    <property type="project" value="InterPro"/>
</dbReference>
<reference evidence="10 11" key="1">
    <citation type="submission" date="2007-10" db="EMBL/GenBank/DDBJ databases">
        <title>Complete sequence of Caldivirga maquilingensis IC-167.</title>
        <authorList>
            <consortium name="US DOE Joint Genome Institute"/>
            <person name="Copeland A."/>
            <person name="Lucas S."/>
            <person name="Lapidus A."/>
            <person name="Barry K."/>
            <person name="Glavina del Rio T."/>
            <person name="Dalin E."/>
            <person name="Tice H."/>
            <person name="Pitluck S."/>
            <person name="Saunders E."/>
            <person name="Brettin T."/>
            <person name="Bruce D."/>
            <person name="Detter J.C."/>
            <person name="Han C."/>
            <person name="Schmutz J."/>
            <person name="Larimer F."/>
            <person name="Land M."/>
            <person name="Hauser L."/>
            <person name="Kyrpides N."/>
            <person name="Ivanova N."/>
            <person name="Biddle J.F."/>
            <person name="Zhang Z."/>
            <person name="Fitz-Gibbon S.T."/>
            <person name="Lowe T.M."/>
            <person name="Saltikov C."/>
            <person name="House C.H."/>
            <person name="Richardson P."/>
        </authorList>
    </citation>
    <scope>NUCLEOTIDE SEQUENCE [LARGE SCALE GENOMIC DNA]</scope>
    <source>
        <strain evidence="11">ATCC 700844 / DSM 13496 / JCM 10307 / IC-167</strain>
    </source>
</reference>
<keyword evidence="11" id="KW-1185">Reference proteome</keyword>
<evidence type="ECO:0000313" key="10">
    <source>
        <dbReference type="EMBL" id="ABW01362.1"/>
    </source>
</evidence>
<dbReference type="PANTHER" id="PTHR43071:SF1">
    <property type="entry name" value="2-AMINO-4-HYDROXY-6-HYDROXYMETHYLDIHYDROPTERIDINE PYROPHOSPHOKINASE"/>
    <property type="match status" value="1"/>
</dbReference>
<evidence type="ECO:0000256" key="3">
    <source>
        <dbReference type="ARBA" id="ARBA00013253"/>
    </source>
</evidence>
<keyword evidence="7" id="KW-0067">ATP-binding</keyword>
<dbReference type="GO" id="GO:0046654">
    <property type="term" value="P:tetrahydrofolate biosynthetic process"/>
    <property type="evidence" value="ECO:0007669"/>
    <property type="project" value="UniProtKB-UniPathway"/>
</dbReference>
<dbReference type="SMART" id="SM00905">
    <property type="entry name" value="FolB"/>
    <property type="match status" value="1"/>
</dbReference>
<dbReference type="InterPro" id="IPR006156">
    <property type="entry name" value="Dihydroneopterin_aldolase"/>
</dbReference>
<keyword evidence="6 10" id="KW-0418">Kinase</keyword>
<dbReference type="UniPathway" id="UPA00077">
    <property type="reaction ID" value="UER00155"/>
</dbReference>
<name>A8MC56_CALMQ</name>
<dbReference type="CDD" id="cd00483">
    <property type="entry name" value="HPPK"/>
    <property type="match status" value="1"/>
</dbReference>
<proteinExistence type="inferred from homology"/>
<dbReference type="InterPro" id="IPR035907">
    <property type="entry name" value="Hppk_sf"/>
</dbReference>
<keyword evidence="5" id="KW-0547">Nucleotide-binding</keyword>
<dbReference type="HOGENOM" id="CLU_023499_0_0_2"/>
<feature type="domain" description="7,8-dihydro-6-hydroxymethylpterin-pyrophosphokinase" evidence="9">
    <location>
        <begin position="208"/>
        <end position="219"/>
    </location>
</feature>
<gene>
    <name evidence="10" type="ordered locus">Cmaq_0517</name>
</gene>
<dbReference type="NCBIfam" id="TIGR00526">
    <property type="entry name" value="folB_dom"/>
    <property type="match status" value="1"/>
</dbReference>
<dbReference type="CDD" id="cd00534">
    <property type="entry name" value="DHNA_DHNTPE"/>
    <property type="match status" value="1"/>
</dbReference>
<evidence type="ECO:0000256" key="5">
    <source>
        <dbReference type="ARBA" id="ARBA00022741"/>
    </source>
</evidence>
<comment type="similarity">
    <text evidence="2">In the N-terminal section; belongs to the DHNA family.</text>
</comment>
<dbReference type="EMBL" id="CP000852">
    <property type="protein sequence ID" value="ABW01362.1"/>
    <property type="molecule type" value="Genomic_DNA"/>
</dbReference>
<accession>A8MC56</accession>
<dbReference type="STRING" id="397948.Cmaq_0517"/>
<dbReference type="Pfam" id="PF01288">
    <property type="entry name" value="HPPK"/>
    <property type="match status" value="1"/>
</dbReference>
<evidence type="ECO:0000259" key="9">
    <source>
        <dbReference type="PROSITE" id="PS00794"/>
    </source>
</evidence>
<dbReference type="Gene3D" id="3.30.1130.10">
    <property type="match status" value="1"/>
</dbReference>
<sequence>MSMGLFKIEIRGLKVNTIIGVKPSERARPQPVVINVEAWADLSEGAAKDSIECTVDYKVLKDELISYVSSSDFKLIETLADRLAKVCLQDHRVRMVKVRVEKPGALTGAEAAAVEVFRRRMSKLAKVFIAVGSNINPEYNVREAVIRVRRILGPLRVSTVYLTKPIPDNQPPYYNCVLEAETALSPVSVKSALRGIESEMGRVRVSDKYAPRVIDLDLILYGNLIIKSNELTLPDPEIGSRPFLTLPLLELEPDLVIPGLNKAIRELAKGVSGEGMKPLPDYTEELRRLAG</sequence>
<dbReference type="SUPFAM" id="SSF55083">
    <property type="entry name" value="6-hydroxymethyl-7,8-dihydropterin pyrophosphokinase, HPPK"/>
    <property type="match status" value="1"/>
</dbReference>
<dbReference type="KEGG" id="cma:Cmaq_0517"/>
<dbReference type="NCBIfam" id="TIGR00525">
    <property type="entry name" value="folB"/>
    <property type="match status" value="1"/>
</dbReference>
<dbReference type="PANTHER" id="PTHR43071">
    <property type="entry name" value="2-AMINO-4-HYDROXY-6-HYDROXYMETHYLDIHYDROPTERIDINE PYROPHOSPHOKINASE"/>
    <property type="match status" value="1"/>
</dbReference>
<evidence type="ECO:0000256" key="6">
    <source>
        <dbReference type="ARBA" id="ARBA00022777"/>
    </source>
</evidence>
<dbReference type="EC" id="2.7.6.3" evidence="3"/>
<dbReference type="Proteomes" id="UP000001137">
    <property type="component" value="Chromosome"/>
</dbReference>
<dbReference type="InterPro" id="IPR006157">
    <property type="entry name" value="FolB_dom"/>
</dbReference>
<dbReference type="InterPro" id="IPR043133">
    <property type="entry name" value="GTP-CH-I_C/QueF"/>
</dbReference>
<dbReference type="RefSeq" id="WP_012185582.1">
    <property type="nucleotide sequence ID" value="NC_009954.1"/>
</dbReference>
<dbReference type="GO" id="GO:0003848">
    <property type="term" value="F:2-amino-4-hydroxy-6-hydroxymethyldihydropteridine diphosphokinase activity"/>
    <property type="evidence" value="ECO:0007669"/>
    <property type="project" value="UniProtKB-EC"/>
</dbReference>
<keyword evidence="8" id="KW-0289">Folate biosynthesis</keyword>
<dbReference type="GO" id="GO:0046656">
    <property type="term" value="P:folic acid biosynthetic process"/>
    <property type="evidence" value="ECO:0007669"/>
    <property type="project" value="UniProtKB-KW"/>
</dbReference>
<evidence type="ECO:0000256" key="7">
    <source>
        <dbReference type="ARBA" id="ARBA00022840"/>
    </source>
</evidence>